<accession>X1U8K3</accession>
<dbReference type="SUPFAM" id="SSF109770">
    <property type="entry name" value="Nickel-containing superoxide dismutase, NiSOD"/>
    <property type="match status" value="1"/>
</dbReference>
<dbReference type="AlphaFoldDB" id="X1U8K3"/>
<gene>
    <name evidence="1" type="ORF">S12H4_51428</name>
</gene>
<evidence type="ECO:0008006" key="2">
    <source>
        <dbReference type="Google" id="ProtNLM"/>
    </source>
</evidence>
<reference evidence="1" key="1">
    <citation type="journal article" date="2014" name="Front. Microbiol.">
        <title>High frequency of phylogenetically diverse reductive dehalogenase-homologous genes in deep subseafloor sedimentary metagenomes.</title>
        <authorList>
            <person name="Kawai M."/>
            <person name="Futagami T."/>
            <person name="Toyoda A."/>
            <person name="Takaki Y."/>
            <person name="Nishi S."/>
            <person name="Hori S."/>
            <person name="Arai W."/>
            <person name="Tsubouchi T."/>
            <person name="Morono Y."/>
            <person name="Uchiyama I."/>
            <person name="Ito T."/>
            <person name="Fujiyama A."/>
            <person name="Inagaki F."/>
            <person name="Takami H."/>
        </authorList>
    </citation>
    <scope>NUCLEOTIDE SEQUENCE</scope>
    <source>
        <strain evidence="1">Expedition CK06-06</strain>
    </source>
</reference>
<evidence type="ECO:0000313" key="1">
    <source>
        <dbReference type="EMBL" id="GAJ13883.1"/>
    </source>
</evidence>
<name>X1U8K3_9ZZZZ</name>
<dbReference type="InterPro" id="IPR014123">
    <property type="entry name" value="Superoxide_dismutase_Ni-type"/>
</dbReference>
<organism evidence="1">
    <name type="scientific">marine sediment metagenome</name>
    <dbReference type="NCBI Taxonomy" id="412755"/>
    <lineage>
        <taxon>unclassified sequences</taxon>
        <taxon>metagenomes</taxon>
        <taxon>ecological metagenomes</taxon>
    </lineage>
</organism>
<dbReference type="EMBL" id="BARW01032502">
    <property type="protein sequence ID" value="GAJ13883.1"/>
    <property type="molecule type" value="Genomic_DNA"/>
</dbReference>
<proteinExistence type="predicted"/>
<dbReference type="Gene3D" id="1.20.120.400">
    <property type="entry name" value="Nickel-containing superoxide dismutase"/>
    <property type="match status" value="1"/>
</dbReference>
<comment type="caution">
    <text evidence="1">The sequence shown here is derived from an EMBL/GenBank/DDBJ whole genome shotgun (WGS) entry which is preliminary data.</text>
</comment>
<dbReference type="InterPro" id="IPR036502">
    <property type="entry name" value="NiSOD_sf"/>
</dbReference>
<dbReference type="GO" id="GO:0004784">
    <property type="term" value="F:superoxide dismutase activity"/>
    <property type="evidence" value="ECO:0007669"/>
    <property type="project" value="InterPro"/>
</dbReference>
<sequence>MQLEKKTASLGVLVFVMVFASMVYSHCQIPCEIYGDQARFDMLAEHITTIEKSMQQITELSQKDTPNFNQIVRWVQNKEKHADELSHIVTYYFMAQRIKPAGNNKGKAYEEYIRKLTFITT</sequence>
<protein>
    <recommendedName>
        <fullName evidence="2">Superoxide dismutase</fullName>
    </recommendedName>
</protein>
<dbReference type="GO" id="GO:0016151">
    <property type="term" value="F:nickel cation binding"/>
    <property type="evidence" value="ECO:0007669"/>
    <property type="project" value="InterPro"/>
</dbReference>
<dbReference type="Pfam" id="PF09055">
    <property type="entry name" value="Sod_Ni"/>
    <property type="match status" value="1"/>
</dbReference>